<keyword evidence="1" id="KW-1133">Transmembrane helix</keyword>
<sequence>MGIAYMRVVLGPNDVAAEGLGYLWHMFYQMGLIGVGLRVGAIVALLFITVDVLYLRKRLAQGLKSSLIRLGAIVLITLFVGCLHYILEKVIDII</sequence>
<gene>
    <name evidence="2" type="ORF">B7P33_01820</name>
</gene>
<evidence type="ECO:0000256" key="1">
    <source>
        <dbReference type="SAM" id="Phobius"/>
    </source>
</evidence>
<dbReference type="Proteomes" id="UP000219559">
    <property type="component" value="Unassembled WGS sequence"/>
</dbReference>
<feature type="transmembrane region" description="Helical" evidence="1">
    <location>
        <begin position="67"/>
        <end position="87"/>
    </location>
</feature>
<proteinExistence type="predicted"/>
<keyword evidence="1" id="KW-0812">Transmembrane</keyword>
<name>A0A2A4GDK4_9FLAO</name>
<organism evidence="2 3">
    <name type="scientific">Sediminicola luteus</name>
    <dbReference type="NCBI Taxonomy" id="319238"/>
    <lineage>
        <taxon>Bacteria</taxon>
        <taxon>Pseudomonadati</taxon>
        <taxon>Bacteroidota</taxon>
        <taxon>Flavobacteriia</taxon>
        <taxon>Flavobacteriales</taxon>
        <taxon>Flavobacteriaceae</taxon>
        <taxon>Sediminicola</taxon>
    </lineage>
</organism>
<protein>
    <submittedName>
        <fullName evidence="2">Uncharacterized protein</fullName>
    </submittedName>
</protein>
<keyword evidence="1" id="KW-0472">Membrane</keyword>
<keyword evidence="3" id="KW-1185">Reference proteome</keyword>
<dbReference type="EMBL" id="NBWU01000001">
    <property type="protein sequence ID" value="PCE66064.1"/>
    <property type="molecule type" value="Genomic_DNA"/>
</dbReference>
<evidence type="ECO:0000313" key="3">
    <source>
        <dbReference type="Proteomes" id="UP000219559"/>
    </source>
</evidence>
<reference evidence="2 3" key="1">
    <citation type="submission" date="2017-04" db="EMBL/GenBank/DDBJ databases">
        <title>A new member of the family Flavobacteriaceae isolated from ascidians.</title>
        <authorList>
            <person name="Chen L."/>
        </authorList>
    </citation>
    <scope>NUCLEOTIDE SEQUENCE [LARGE SCALE GENOMIC DNA]</scope>
    <source>
        <strain evidence="2 3">HQA918</strain>
    </source>
</reference>
<comment type="caution">
    <text evidence="2">The sequence shown here is derived from an EMBL/GenBank/DDBJ whole genome shotgun (WGS) entry which is preliminary data.</text>
</comment>
<feature type="transmembrane region" description="Helical" evidence="1">
    <location>
        <begin position="30"/>
        <end position="55"/>
    </location>
</feature>
<dbReference type="AlphaFoldDB" id="A0A2A4GDK4"/>
<accession>A0A2A4GDK4</accession>
<evidence type="ECO:0000313" key="2">
    <source>
        <dbReference type="EMBL" id="PCE66064.1"/>
    </source>
</evidence>